<dbReference type="CDD" id="cd21911">
    <property type="entry name" value="CC1_SLMAP"/>
    <property type="match status" value="1"/>
</dbReference>
<keyword evidence="5" id="KW-1185">Reference proteome</keyword>
<dbReference type="PROSITE" id="PS50006">
    <property type="entry name" value="FHA_DOMAIN"/>
    <property type="match status" value="1"/>
</dbReference>
<reference evidence="4" key="1">
    <citation type="submission" date="2020-11" db="EMBL/GenBank/DDBJ databases">
        <authorList>
            <person name="Tran Van P."/>
        </authorList>
    </citation>
    <scope>NUCLEOTIDE SEQUENCE</scope>
</reference>
<feature type="coiled-coil region" evidence="1">
    <location>
        <begin position="245"/>
        <end position="307"/>
    </location>
</feature>
<accession>A0A7R9KWH2</accession>
<gene>
    <name evidence="4" type="ORF">OSB1V03_LOCUS11092</name>
</gene>
<dbReference type="Gene3D" id="2.60.200.20">
    <property type="match status" value="1"/>
</dbReference>
<feature type="non-terminal residue" evidence="4">
    <location>
        <position position="1"/>
    </location>
</feature>
<dbReference type="CDD" id="cd22679">
    <property type="entry name" value="FHA_SLMAP"/>
    <property type="match status" value="1"/>
</dbReference>
<sequence>MLINGNDPPIDGGRPLTACKADIMTATNSEPFSGQTGHPIQHMHSSLADTLRANGVLTHPMAATPVIITANTSAVNNNGSLTNGDDPLINGGPPVVSTDVTIDTNTKNTSDLSLSLPPPTRQHPSALMDSSLPSLVCRKTWHALAERRVARDLTAIGSCVGRAVARSKPLVDNIVIDCKMSHRKKPKVTLLKRVLIANIMHRGLSGNRGADGVHNNTMAEERPESAASRESTESDYERRNLCGQISEVTKLNEELEVRVNTLEAAVVTKQDTISAIIRQNESLIKQNESLIRQNESLLDECRTLRMRVDSRFTQISMLINGNDPPVGPPVGATTEASTAQTPAQTEPSSPPTPTTGHTAHPMPDMHSSLAGTLRANGVLTHTMAAPVIITANTSVVNNNHNNTDSPSMTGGDGVTARAILVCRKTSHPFAERRVPVDMTAGAPALAVKVGRAVARSKPSDDNFVFDCKVLSRNHASLWFEDQKFYLQDTRSSNGTFVNNQRLSPANEESAPREVYSGDVVQFGVDVMENQKKVTHGCIIATLRLYYPDGTEAKHPDSQSQHSNQSGGGGGTASVANVYISSQQLYALSQYLTEALHREQILENKLETLERVVSSAQESANVGWKSLVEEDRLLSRIETLQNKLQICLNSTANSQSSATAVTANNNKESVDSTDSAVSTLQYVREEMLKLIDDKDRYESAAKEAIQRSLEEKLIVLTRLHEFEVSAHSNEEECARLQEVCATSAREIDRLASRNDELAKEIDAYAARLKGAEDQKIALIEATAKDREELEEVMAKLTAKEAENSAVIRELRAANDTANLQLEGLRLQLEVRRQQQSVAQNSMIATTADGHSVVAVDNNNTDTIIDGHNEDNVNNSVNAIGDELQKVRKLLAISDAKCNELSAELAELKSGNTDSVLTLTESTTTTTTTITATPTEHMIDTTTTRPLINGELSTNDNNIIDTTTVCVDSSSISSSDGVITCAQQSVTANTDSTTAAAPEVPVTAAADHQTSSQQLSSEIDLLKELLAETRAAKKVTDEELSRTVTELENLRSLTKQLSRESDDALDRLERTAREVDERNASIQALKNQINESQERVRQAADDCAQTRRQLADTERVCGLKDSELSSLRVLLDEERKVQQKYANNYDQCRRQLAEQQALTKQSQTEAELLRKKVYNKNEELRTSRNNLSAVGAPTVSAEDHERVANECQTLRARLDSRDNELYAFRAENQKLAGDHQSLQQSYQLLQQINRELEARGDRYWKERYDSAVGDVQ</sequence>
<dbReference type="EMBL" id="OC862980">
    <property type="protein sequence ID" value="CAD7630680.1"/>
    <property type="molecule type" value="Genomic_DNA"/>
</dbReference>
<evidence type="ECO:0000256" key="1">
    <source>
        <dbReference type="SAM" id="Coils"/>
    </source>
</evidence>
<feature type="region of interest" description="Disordered" evidence="2">
    <location>
        <begin position="550"/>
        <end position="570"/>
    </location>
</feature>
<feature type="domain" description="FHA" evidence="3">
    <location>
        <begin position="447"/>
        <end position="502"/>
    </location>
</feature>
<dbReference type="SUPFAM" id="SSF49879">
    <property type="entry name" value="SMAD/FHA domain"/>
    <property type="match status" value="1"/>
</dbReference>
<feature type="coiled-coil region" evidence="1">
    <location>
        <begin position="739"/>
        <end position="826"/>
    </location>
</feature>
<dbReference type="OrthoDB" id="687730at2759"/>
<feature type="coiled-coil region" evidence="1">
    <location>
        <begin position="1010"/>
        <end position="1114"/>
    </location>
</feature>
<feature type="region of interest" description="Disordered" evidence="2">
    <location>
        <begin position="106"/>
        <end position="127"/>
    </location>
</feature>
<dbReference type="PANTHER" id="PTHR15715:SF37">
    <property type="entry name" value="LD47843P"/>
    <property type="match status" value="1"/>
</dbReference>
<dbReference type="Pfam" id="PF00498">
    <property type="entry name" value="FHA"/>
    <property type="match status" value="1"/>
</dbReference>
<dbReference type="InterPro" id="IPR051176">
    <property type="entry name" value="Cent_Immune-Sig_Mod"/>
</dbReference>
<dbReference type="InterPro" id="IPR000253">
    <property type="entry name" value="FHA_dom"/>
</dbReference>
<evidence type="ECO:0000313" key="4">
    <source>
        <dbReference type="EMBL" id="CAD7630680.1"/>
    </source>
</evidence>
<dbReference type="SMART" id="SM00240">
    <property type="entry name" value="FHA"/>
    <property type="match status" value="1"/>
</dbReference>
<feature type="region of interest" description="Disordered" evidence="2">
    <location>
        <begin position="319"/>
        <end position="369"/>
    </location>
</feature>
<dbReference type="EMBL" id="CAJPIZ010008405">
    <property type="protein sequence ID" value="CAG2111110.1"/>
    <property type="molecule type" value="Genomic_DNA"/>
</dbReference>
<proteinExistence type="predicted"/>
<evidence type="ECO:0000256" key="2">
    <source>
        <dbReference type="SAM" id="MobiDB-lite"/>
    </source>
</evidence>
<evidence type="ECO:0000313" key="5">
    <source>
        <dbReference type="Proteomes" id="UP000759131"/>
    </source>
</evidence>
<name>A0A7R9KWH2_9ACAR</name>
<dbReference type="Proteomes" id="UP000759131">
    <property type="component" value="Unassembled WGS sequence"/>
</dbReference>
<organism evidence="4">
    <name type="scientific">Medioppia subpectinata</name>
    <dbReference type="NCBI Taxonomy" id="1979941"/>
    <lineage>
        <taxon>Eukaryota</taxon>
        <taxon>Metazoa</taxon>
        <taxon>Ecdysozoa</taxon>
        <taxon>Arthropoda</taxon>
        <taxon>Chelicerata</taxon>
        <taxon>Arachnida</taxon>
        <taxon>Acari</taxon>
        <taxon>Acariformes</taxon>
        <taxon>Sarcoptiformes</taxon>
        <taxon>Oribatida</taxon>
        <taxon>Brachypylina</taxon>
        <taxon>Oppioidea</taxon>
        <taxon>Oppiidae</taxon>
        <taxon>Medioppia</taxon>
    </lineage>
</organism>
<feature type="coiled-coil region" evidence="1">
    <location>
        <begin position="591"/>
        <end position="618"/>
    </location>
</feature>
<protein>
    <recommendedName>
        <fullName evidence="3">FHA domain-containing protein</fullName>
    </recommendedName>
</protein>
<feature type="region of interest" description="Disordered" evidence="2">
    <location>
        <begin position="206"/>
        <end position="238"/>
    </location>
</feature>
<dbReference type="InterPro" id="IPR008984">
    <property type="entry name" value="SMAD_FHA_dom_sf"/>
</dbReference>
<evidence type="ECO:0000259" key="3">
    <source>
        <dbReference type="PROSITE" id="PS50006"/>
    </source>
</evidence>
<dbReference type="AlphaFoldDB" id="A0A7R9KWH2"/>
<dbReference type="PANTHER" id="PTHR15715">
    <property type="entry name" value="CENTROSOMAL PROTEIN OF 170 KDA"/>
    <property type="match status" value="1"/>
</dbReference>
<keyword evidence="1" id="KW-0175">Coiled coil</keyword>